<feature type="signal peptide" evidence="1">
    <location>
        <begin position="1"/>
        <end position="18"/>
    </location>
</feature>
<keyword evidence="2" id="KW-1185">Reference proteome</keyword>
<evidence type="ECO:0000313" key="3">
    <source>
        <dbReference type="WBParaSite" id="nRc.2.0.1.t47666-RA"/>
    </source>
</evidence>
<dbReference type="Proteomes" id="UP000887565">
    <property type="component" value="Unplaced"/>
</dbReference>
<sequence>MFIAIRILLCSFQFYIVAIQPDLSAGAVGVGLCLTNLNQLGGTLTLAPYNDGRRNQCLTDDLSSVNCDFNEVCAYGSSYENQWMMTSGYGDQNQWTSSVGTGITATPKSVAVQLNSNAPKATLISDPIPCTGAGRSQIYYSYWLTSNINLFVCFVGQTSGHQVCTDQLGQQSTGYPGPTSFAFTQPFDEPFTYGNETLWCHPFDAIASPPTILESAVSVPTIFQKKKCDMM</sequence>
<dbReference type="WBParaSite" id="nRc.2.0.1.t47666-RA">
    <property type="protein sequence ID" value="nRc.2.0.1.t47666-RA"/>
    <property type="gene ID" value="nRc.2.0.1.g47666"/>
</dbReference>
<evidence type="ECO:0000256" key="1">
    <source>
        <dbReference type="SAM" id="SignalP"/>
    </source>
</evidence>
<proteinExistence type="predicted"/>
<evidence type="ECO:0000313" key="2">
    <source>
        <dbReference type="Proteomes" id="UP000887565"/>
    </source>
</evidence>
<keyword evidence="1" id="KW-0732">Signal</keyword>
<feature type="chain" id="PRO_5037333235" evidence="1">
    <location>
        <begin position="19"/>
        <end position="231"/>
    </location>
</feature>
<name>A0A915LCW8_ROMCU</name>
<protein>
    <submittedName>
        <fullName evidence="3">Uncharacterized protein</fullName>
    </submittedName>
</protein>
<dbReference type="AlphaFoldDB" id="A0A915LCW8"/>
<organism evidence="2 3">
    <name type="scientific">Romanomermis culicivorax</name>
    <name type="common">Nematode worm</name>
    <dbReference type="NCBI Taxonomy" id="13658"/>
    <lineage>
        <taxon>Eukaryota</taxon>
        <taxon>Metazoa</taxon>
        <taxon>Ecdysozoa</taxon>
        <taxon>Nematoda</taxon>
        <taxon>Enoplea</taxon>
        <taxon>Dorylaimia</taxon>
        <taxon>Mermithida</taxon>
        <taxon>Mermithoidea</taxon>
        <taxon>Mermithidae</taxon>
        <taxon>Romanomermis</taxon>
    </lineage>
</organism>
<accession>A0A915LCW8</accession>
<reference evidence="3" key="1">
    <citation type="submission" date="2022-11" db="UniProtKB">
        <authorList>
            <consortium name="WormBaseParasite"/>
        </authorList>
    </citation>
    <scope>IDENTIFICATION</scope>
</reference>